<protein>
    <submittedName>
        <fullName evidence="3">Uncharacterized protein</fullName>
    </submittedName>
</protein>
<gene>
    <name evidence="3" type="ORF">ACFP90_04840</name>
</gene>
<proteinExistence type="predicted"/>
<dbReference type="RefSeq" id="WP_380054465.1">
    <property type="nucleotide sequence ID" value="NZ_JBHSWB010000001.1"/>
</dbReference>
<keyword evidence="4" id="KW-1185">Reference proteome</keyword>
<evidence type="ECO:0000256" key="2">
    <source>
        <dbReference type="SAM" id="SignalP"/>
    </source>
</evidence>
<organism evidence="3 4">
    <name type="scientific">Deinococcus multiflagellatus</name>
    <dbReference type="NCBI Taxonomy" id="1656887"/>
    <lineage>
        <taxon>Bacteria</taxon>
        <taxon>Thermotogati</taxon>
        <taxon>Deinococcota</taxon>
        <taxon>Deinococci</taxon>
        <taxon>Deinococcales</taxon>
        <taxon>Deinococcaceae</taxon>
        <taxon>Deinococcus</taxon>
    </lineage>
</organism>
<dbReference type="Proteomes" id="UP001596317">
    <property type="component" value="Unassembled WGS sequence"/>
</dbReference>
<dbReference type="PROSITE" id="PS51257">
    <property type="entry name" value="PROKAR_LIPOPROTEIN"/>
    <property type="match status" value="1"/>
</dbReference>
<evidence type="ECO:0000256" key="1">
    <source>
        <dbReference type="SAM" id="MobiDB-lite"/>
    </source>
</evidence>
<keyword evidence="2" id="KW-0732">Signal</keyword>
<name>A0ABW1ZJ62_9DEIO</name>
<evidence type="ECO:0000313" key="3">
    <source>
        <dbReference type="EMBL" id="MFC6659764.1"/>
    </source>
</evidence>
<evidence type="ECO:0000313" key="4">
    <source>
        <dbReference type="Proteomes" id="UP001596317"/>
    </source>
</evidence>
<reference evidence="4" key="1">
    <citation type="journal article" date="2019" name="Int. J. Syst. Evol. Microbiol.">
        <title>The Global Catalogue of Microorganisms (GCM) 10K type strain sequencing project: providing services to taxonomists for standard genome sequencing and annotation.</title>
        <authorList>
            <consortium name="The Broad Institute Genomics Platform"/>
            <consortium name="The Broad Institute Genome Sequencing Center for Infectious Disease"/>
            <person name="Wu L."/>
            <person name="Ma J."/>
        </authorList>
    </citation>
    <scope>NUCLEOTIDE SEQUENCE [LARGE SCALE GENOMIC DNA]</scope>
    <source>
        <strain evidence="4">CCUG 63830</strain>
    </source>
</reference>
<dbReference type="InterPro" id="IPR006311">
    <property type="entry name" value="TAT_signal"/>
</dbReference>
<dbReference type="PROSITE" id="PS51318">
    <property type="entry name" value="TAT"/>
    <property type="match status" value="1"/>
</dbReference>
<feature type="region of interest" description="Disordered" evidence="1">
    <location>
        <begin position="31"/>
        <end position="59"/>
    </location>
</feature>
<accession>A0ABW1ZJ62</accession>
<feature type="chain" id="PRO_5046086162" evidence="2">
    <location>
        <begin position="21"/>
        <end position="119"/>
    </location>
</feature>
<comment type="caution">
    <text evidence="3">The sequence shown here is derived from an EMBL/GenBank/DDBJ whole genome shotgun (WGS) entry which is preliminary data.</text>
</comment>
<sequence>MTGSRSFLLLALTVTAGLLAGCAAPAAAPEPALHAAATPTPPEPTATPAPMTDLSRTYPGGRAMTAQVLDKSVPLILVHGLGALGATRGWGCATGADCWMYRKTCVPRATGSLPPAWAR</sequence>
<dbReference type="EMBL" id="JBHSWB010000001">
    <property type="protein sequence ID" value="MFC6659764.1"/>
    <property type="molecule type" value="Genomic_DNA"/>
</dbReference>
<feature type="signal peptide" evidence="2">
    <location>
        <begin position="1"/>
        <end position="20"/>
    </location>
</feature>